<keyword evidence="3" id="KW-1185">Reference proteome</keyword>
<gene>
    <name evidence="2" type="ORF">Van01_41960</name>
</gene>
<sequence length="95" mass="9966">MLPVELGLDVGGHVDVVDNQTLEGATDVDVAPIAVHDLQTADLAIANLKAGKVAQVDAGTTELVTPDVLSRHRNSFPHPSRSAPGHPPRHLLESP</sequence>
<proteinExistence type="predicted"/>
<dbReference type="Proteomes" id="UP000647017">
    <property type="component" value="Unassembled WGS sequence"/>
</dbReference>
<organism evidence="2 3">
    <name type="scientific">Micromonospora andamanensis</name>
    <dbReference type="NCBI Taxonomy" id="1287068"/>
    <lineage>
        <taxon>Bacteria</taxon>
        <taxon>Bacillati</taxon>
        <taxon>Actinomycetota</taxon>
        <taxon>Actinomycetes</taxon>
        <taxon>Micromonosporales</taxon>
        <taxon>Micromonosporaceae</taxon>
        <taxon>Micromonospora</taxon>
    </lineage>
</organism>
<reference evidence="2 3" key="1">
    <citation type="submission" date="2021-01" db="EMBL/GenBank/DDBJ databases">
        <title>Whole genome shotgun sequence of Verrucosispora andamanensis NBRC 109075.</title>
        <authorList>
            <person name="Komaki H."/>
            <person name="Tamura T."/>
        </authorList>
    </citation>
    <scope>NUCLEOTIDE SEQUENCE [LARGE SCALE GENOMIC DNA]</scope>
    <source>
        <strain evidence="2 3">NBRC 109075</strain>
    </source>
</reference>
<protein>
    <submittedName>
        <fullName evidence="2">Uncharacterized protein</fullName>
    </submittedName>
</protein>
<accession>A0ABQ4HZB0</accession>
<comment type="caution">
    <text evidence="2">The sequence shown here is derived from an EMBL/GenBank/DDBJ whole genome shotgun (WGS) entry which is preliminary data.</text>
</comment>
<evidence type="ECO:0000256" key="1">
    <source>
        <dbReference type="SAM" id="MobiDB-lite"/>
    </source>
</evidence>
<dbReference type="EMBL" id="BOOZ01000026">
    <property type="protein sequence ID" value="GIJ10982.1"/>
    <property type="molecule type" value="Genomic_DNA"/>
</dbReference>
<evidence type="ECO:0000313" key="3">
    <source>
        <dbReference type="Proteomes" id="UP000647017"/>
    </source>
</evidence>
<feature type="region of interest" description="Disordered" evidence="1">
    <location>
        <begin position="70"/>
        <end position="95"/>
    </location>
</feature>
<evidence type="ECO:0000313" key="2">
    <source>
        <dbReference type="EMBL" id="GIJ10982.1"/>
    </source>
</evidence>
<name>A0ABQ4HZB0_9ACTN</name>